<feature type="region of interest" description="Disordered" evidence="3">
    <location>
        <begin position="213"/>
        <end position="237"/>
    </location>
</feature>
<dbReference type="InterPro" id="IPR001647">
    <property type="entry name" value="HTH_TetR"/>
</dbReference>
<sequence>MSGGADEGPRRVGRPRADQLRPESGRPPREELLCAAAELFTAQGYAATTTRTVAERAGMRQATMYHYFGGKEELLAELLESTVAPSLVLARQLLADTGRPAARRLWELCRSDVLLLCGGPYNLGALYLLPEVGGSRFSQFRRMRDELKDGYRLLLDGTLAGSEPAPDEAGLALRNDLVFGLIEGVMLIHRADPARPVTVFAEATADAALRIAGVADPDGGPQDGSWRSGAGSRPPGS</sequence>
<dbReference type="InterPro" id="IPR009057">
    <property type="entry name" value="Homeodomain-like_sf"/>
</dbReference>
<evidence type="ECO:0000313" key="5">
    <source>
        <dbReference type="EMBL" id="WTU72985.1"/>
    </source>
</evidence>
<name>A0AAU2JJT4_9ACTN</name>
<organism evidence="5">
    <name type="scientific">Streptomyces sp. NBC_00049</name>
    <dbReference type="NCBI Taxonomy" id="2903617"/>
    <lineage>
        <taxon>Bacteria</taxon>
        <taxon>Bacillati</taxon>
        <taxon>Actinomycetota</taxon>
        <taxon>Actinomycetes</taxon>
        <taxon>Kitasatosporales</taxon>
        <taxon>Streptomycetaceae</taxon>
        <taxon>Streptomyces</taxon>
    </lineage>
</organism>
<dbReference type="SUPFAM" id="SSF46689">
    <property type="entry name" value="Homeodomain-like"/>
    <property type="match status" value="1"/>
</dbReference>
<dbReference type="Pfam" id="PF00440">
    <property type="entry name" value="TetR_N"/>
    <property type="match status" value="1"/>
</dbReference>
<evidence type="ECO:0000256" key="2">
    <source>
        <dbReference type="PROSITE-ProRule" id="PRU00335"/>
    </source>
</evidence>
<proteinExistence type="predicted"/>
<evidence type="ECO:0000256" key="3">
    <source>
        <dbReference type="SAM" id="MobiDB-lite"/>
    </source>
</evidence>
<gene>
    <name evidence="5" type="ORF">OG327_06285</name>
</gene>
<keyword evidence="1 2" id="KW-0238">DNA-binding</keyword>
<dbReference type="GO" id="GO:0000976">
    <property type="term" value="F:transcription cis-regulatory region binding"/>
    <property type="evidence" value="ECO:0007669"/>
    <property type="project" value="TreeGrafter"/>
</dbReference>
<dbReference type="Gene3D" id="1.10.357.10">
    <property type="entry name" value="Tetracycline Repressor, domain 2"/>
    <property type="match status" value="1"/>
</dbReference>
<dbReference type="GO" id="GO:0003700">
    <property type="term" value="F:DNA-binding transcription factor activity"/>
    <property type="evidence" value="ECO:0007669"/>
    <property type="project" value="TreeGrafter"/>
</dbReference>
<feature type="region of interest" description="Disordered" evidence="3">
    <location>
        <begin position="1"/>
        <end position="27"/>
    </location>
</feature>
<feature type="compositionally biased region" description="Basic and acidic residues" evidence="3">
    <location>
        <begin position="7"/>
        <end position="27"/>
    </location>
</feature>
<evidence type="ECO:0000256" key="1">
    <source>
        <dbReference type="ARBA" id="ARBA00023125"/>
    </source>
</evidence>
<dbReference type="EMBL" id="CP108264">
    <property type="protein sequence ID" value="WTU72985.1"/>
    <property type="molecule type" value="Genomic_DNA"/>
</dbReference>
<dbReference type="InterPro" id="IPR050109">
    <property type="entry name" value="HTH-type_TetR-like_transc_reg"/>
</dbReference>
<dbReference type="PANTHER" id="PTHR30055">
    <property type="entry name" value="HTH-TYPE TRANSCRIPTIONAL REGULATOR RUTR"/>
    <property type="match status" value="1"/>
</dbReference>
<feature type="DNA-binding region" description="H-T-H motif" evidence="2">
    <location>
        <begin position="49"/>
        <end position="68"/>
    </location>
</feature>
<feature type="domain" description="HTH tetR-type" evidence="4">
    <location>
        <begin position="26"/>
        <end position="86"/>
    </location>
</feature>
<reference evidence="5" key="1">
    <citation type="submission" date="2022-10" db="EMBL/GenBank/DDBJ databases">
        <title>The complete genomes of actinobacterial strains from the NBC collection.</title>
        <authorList>
            <person name="Joergensen T.S."/>
            <person name="Alvarez Arevalo M."/>
            <person name="Sterndorff E.B."/>
            <person name="Faurdal D."/>
            <person name="Vuksanovic O."/>
            <person name="Mourched A.-S."/>
            <person name="Charusanti P."/>
            <person name="Shaw S."/>
            <person name="Blin K."/>
            <person name="Weber T."/>
        </authorList>
    </citation>
    <scope>NUCLEOTIDE SEQUENCE</scope>
    <source>
        <strain evidence="5">NBC_00049</strain>
    </source>
</reference>
<protein>
    <submittedName>
        <fullName evidence="5">TetR/AcrR family transcriptional regulator</fullName>
    </submittedName>
</protein>
<dbReference type="PANTHER" id="PTHR30055:SF226">
    <property type="entry name" value="HTH-TYPE TRANSCRIPTIONAL REGULATOR PKSA"/>
    <property type="match status" value="1"/>
</dbReference>
<dbReference type="PROSITE" id="PS50977">
    <property type="entry name" value="HTH_TETR_2"/>
    <property type="match status" value="1"/>
</dbReference>
<dbReference type="PRINTS" id="PR00455">
    <property type="entry name" value="HTHTETR"/>
</dbReference>
<evidence type="ECO:0000259" key="4">
    <source>
        <dbReference type="PROSITE" id="PS50977"/>
    </source>
</evidence>
<dbReference type="AlphaFoldDB" id="A0AAU2JJT4"/>
<accession>A0AAU2JJT4</accession>